<dbReference type="SMART" id="SM00382">
    <property type="entry name" value="AAA"/>
    <property type="match status" value="1"/>
</dbReference>
<evidence type="ECO:0000313" key="7">
    <source>
        <dbReference type="Proteomes" id="UP000483261"/>
    </source>
</evidence>
<comment type="caution">
    <text evidence="6">The sequence shown here is derived from an EMBL/GenBank/DDBJ whole genome shotgun (WGS) entry which is preliminary data.</text>
</comment>
<organism evidence="6 7">
    <name type="scientific">Nocardioides turkmenicus</name>
    <dbReference type="NCBI Taxonomy" id="2711220"/>
    <lineage>
        <taxon>Bacteria</taxon>
        <taxon>Bacillati</taxon>
        <taxon>Actinomycetota</taxon>
        <taxon>Actinomycetes</taxon>
        <taxon>Propionibacteriales</taxon>
        <taxon>Nocardioidaceae</taxon>
        <taxon>Nocardioides</taxon>
    </lineage>
</organism>
<dbReference type="InterPro" id="IPR017871">
    <property type="entry name" value="ABC_transporter-like_CS"/>
</dbReference>
<dbReference type="InterPro" id="IPR003593">
    <property type="entry name" value="AAA+_ATPase"/>
</dbReference>
<dbReference type="EMBL" id="JAALAA010000031">
    <property type="protein sequence ID" value="NGN95846.1"/>
    <property type="molecule type" value="Genomic_DNA"/>
</dbReference>
<dbReference type="Proteomes" id="UP000483261">
    <property type="component" value="Unassembled WGS sequence"/>
</dbReference>
<evidence type="ECO:0000256" key="2">
    <source>
        <dbReference type="ARBA" id="ARBA00022448"/>
    </source>
</evidence>
<dbReference type="InterPro" id="IPR003439">
    <property type="entry name" value="ABC_transporter-like_ATP-bd"/>
</dbReference>
<dbReference type="SUPFAM" id="SSF52540">
    <property type="entry name" value="P-loop containing nucleoside triphosphate hydrolases"/>
    <property type="match status" value="1"/>
</dbReference>
<reference evidence="6 7" key="1">
    <citation type="submission" date="2020-02" db="EMBL/GenBank/DDBJ databases">
        <title>Whole-genome analyses of novel actinobacteria.</title>
        <authorList>
            <person name="Sahin N."/>
        </authorList>
    </citation>
    <scope>NUCLEOTIDE SEQUENCE [LARGE SCALE GENOMIC DNA]</scope>
    <source>
        <strain evidence="6 7">KC13</strain>
    </source>
</reference>
<dbReference type="PANTHER" id="PTHR43335:SF4">
    <property type="entry name" value="ABC TRANSPORTER, ATP-BINDING PROTEIN"/>
    <property type="match status" value="1"/>
</dbReference>
<accession>A0A6M1R6T9</accession>
<keyword evidence="2" id="KW-0813">Transport</keyword>
<keyword evidence="3" id="KW-0547">Nucleotide-binding</keyword>
<dbReference type="PANTHER" id="PTHR43335">
    <property type="entry name" value="ABC TRANSPORTER, ATP-BINDING PROTEIN"/>
    <property type="match status" value="1"/>
</dbReference>
<keyword evidence="7" id="KW-1185">Reference proteome</keyword>
<proteinExistence type="inferred from homology"/>
<evidence type="ECO:0000256" key="4">
    <source>
        <dbReference type="ARBA" id="ARBA00022840"/>
    </source>
</evidence>
<dbReference type="RefSeq" id="WP_165114037.1">
    <property type="nucleotide sequence ID" value="NZ_JAALAA010000031.1"/>
</dbReference>
<protein>
    <submittedName>
        <fullName evidence="6">ATP-binding cassette domain-containing protein</fullName>
    </submittedName>
</protein>
<name>A0A6M1R6T9_9ACTN</name>
<evidence type="ECO:0000313" key="6">
    <source>
        <dbReference type="EMBL" id="NGN95846.1"/>
    </source>
</evidence>
<evidence type="ECO:0000256" key="3">
    <source>
        <dbReference type="ARBA" id="ARBA00022741"/>
    </source>
</evidence>
<dbReference type="Pfam" id="PF00005">
    <property type="entry name" value="ABC_tran"/>
    <property type="match status" value="1"/>
</dbReference>
<dbReference type="GO" id="GO:0016887">
    <property type="term" value="F:ATP hydrolysis activity"/>
    <property type="evidence" value="ECO:0007669"/>
    <property type="project" value="InterPro"/>
</dbReference>
<comment type="similarity">
    <text evidence="1">Belongs to the ABC transporter superfamily.</text>
</comment>
<gene>
    <name evidence="6" type="ORF">G5C66_24295</name>
</gene>
<dbReference type="Gene3D" id="3.40.50.300">
    <property type="entry name" value="P-loop containing nucleotide triphosphate hydrolases"/>
    <property type="match status" value="1"/>
</dbReference>
<dbReference type="PROSITE" id="PS00211">
    <property type="entry name" value="ABC_TRANSPORTER_1"/>
    <property type="match status" value="1"/>
</dbReference>
<evidence type="ECO:0000256" key="1">
    <source>
        <dbReference type="ARBA" id="ARBA00005417"/>
    </source>
</evidence>
<dbReference type="PROSITE" id="PS50893">
    <property type="entry name" value="ABC_TRANSPORTER_2"/>
    <property type="match status" value="1"/>
</dbReference>
<feature type="domain" description="ABC transporter" evidence="5">
    <location>
        <begin position="17"/>
        <end position="242"/>
    </location>
</feature>
<evidence type="ECO:0000259" key="5">
    <source>
        <dbReference type="PROSITE" id="PS50893"/>
    </source>
</evidence>
<keyword evidence="4 6" id="KW-0067">ATP-binding</keyword>
<sequence length="251" mass="26586">MRVNLFRELACAADARVEVRGLTKHYGGVAAVDDVSFTVEPGSVTGFLGPNGAGKTTTLRMILGLVRPDRGRATIGGAGYADLARPLEIVGAALDSTGFHPGRTGLDHLRIYAAAAALPSSRAATVLGVVGLGDAGNRKVGGYSLGMRQRLALATALLGDPAVLILDEPANGLDPEGIVWLRRFLKEYAEAGRSVLVSSHVLTEMQQLVDRVVILHRGRLIREATLAELSGDHGDLETAFFELTTNQEIRP</sequence>
<dbReference type="InterPro" id="IPR027417">
    <property type="entry name" value="P-loop_NTPase"/>
</dbReference>
<dbReference type="GO" id="GO:0005524">
    <property type="term" value="F:ATP binding"/>
    <property type="evidence" value="ECO:0007669"/>
    <property type="project" value="UniProtKB-KW"/>
</dbReference>
<dbReference type="AlphaFoldDB" id="A0A6M1R6T9"/>